<evidence type="ECO:0000256" key="1">
    <source>
        <dbReference type="ARBA" id="ARBA00004167"/>
    </source>
</evidence>
<name>A0A2K3QK98_9HYPO</name>
<evidence type="ECO:0000313" key="7">
    <source>
        <dbReference type="EMBL" id="PNY27967.1"/>
    </source>
</evidence>
<feature type="compositionally biased region" description="Low complexity" evidence="5">
    <location>
        <begin position="184"/>
        <end position="262"/>
    </location>
</feature>
<dbReference type="EMBL" id="NRSZ01000323">
    <property type="protein sequence ID" value="PNY27967.1"/>
    <property type="molecule type" value="Genomic_DNA"/>
</dbReference>
<feature type="transmembrane region" description="Helical" evidence="6">
    <location>
        <begin position="280"/>
        <end position="302"/>
    </location>
</feature>
<dbReference type="PANTHER" id="PTHR15549:SF30">
    <property type="entry name" value="MID2 DOMAIN-CONTAINING PROTEIN"/>
    <property type="match status" value="1"/>
</dbReference>
<evidence type="ECO:0000256" key="3">
    <source>
        <dbReference type="ARBA" id="ARBA00022989"/>
    </source>
</evidence>
<protein>
    <recommendedName>
        <fullName evidence="9">Serine-rich protein</fullName>
    </recommendedName>
</protein>
<feature type="region of interest" description="Disordered" evidence="5">
    <location>
        <begin position="53"/>
        <end position="82"/>
    </location>
</feature>
<feature type="compositionally biased region" description="Polar residues" evidence="5">
    <location>
        <begin position="359"/>
        <end position="374"/>
    </location>
</feature>
<reference evidence="7 8" key="1">
    <citation type="submission" date="2017-08" db="EMBL/GenBank/DDBJ databases">
        <title>Harnessing the power of phylogenomics to disentangle the directionality and signatures of interkingdom host jumping in the parasitic fungal genus Tolypocladium.</title>
        <authorList>
            <person name="Quandt C.A."/>
            <person name="Patterson W."/>
            <person name="Spatafora J.W."/>
        </authorList>
    </citation>
    <scope>NUCLEOTIDE SEQUENCE [LARGE SCALE GENOMIC DNA]</scope>
    <source>
        <strain evidence="7 8">CBS 113982</strain>
    </source>
</reference>
<feature type="compositionally biased region" description="Polar residues" evidence="5">
    <location>
        <begin position="433"/>
        <end position="445"/>
    </location>
</feature>
<dbReference type="PANTHER" id="PTHR15549">
    <property type="entry name" value="PAIRED IMMUNOGLOBULIN-LIKE TYPE 2 RECEPTOR"/>
    <property type="match status" value="1"/>
</dbReference>
<dbReference type="AlphaFoldDB" id="A0A2K3QK98"/>
<evidence type="ECO:0000256" key="2">
    <source>
        <dbReference type="ARBA" id="ARBA00022692"/>
    </source>
</evidence>
<evidence type="ECO:0000256" key="5">
    <source>
        <dbReference type="SAM" id="MobiDB-lite"/>
    </source>
</evidence>
<feature type="compositionally biased region" description="Low complexity" evidence="5">
    <location>
        <begin position="150"/>
        <end position="163"/>
    </location>
</feature>
<organism evidence="7 8">
    <name type="scientific">Tolypocladium capitatum</name>
    <dbReference type="NCBI Taxonomy" id="45235"/>
    <lineage>
        <taxon>Eukaryota</taxon>
        <taxon>Fungi</taxon>
        <taxon>Dikarya</taxon>
        <taxon>Ascomycota</taxon>
        <taxon>Pezizomycotina</taxon>
        <taxon>Sordariomycetes</taxon>
        <taxon>Hypocreomycetidae</taxon>
        <taxon>Hypocreales</taxon>
        <taxon>Ophiocordycipitaceae</taxon>
        <taxon>Tolypocladium</taxon>
    </lineage>
</organism>
<dbReference type="OrthoDB" id="5411678at2759"/>
<evidence type="ECO:0000256" key="6">
    <source>
        <dbReference type="SAM" id="Phobius"/>
    </source>
</evidence>
<dbReference type="GO" id="GO:0016020">
    <property type="term" value="C:membrane"/>
    <property type="evidence" value="ECO:0007669"/>
    <property type="project" value="UniProtKB-SubCell"/>
</dbReference>
<sequence>MAAGDEAGDEEDEGATMPLCHFRATRRPLTALGAVIPEADADGVPIRRYRQGRRRQPTLRSAPPVVPSFAPGGTILRPPPPQCRRETKRLLDRAVSQPVVCDAPPATIEPGRRRRVVPTLCPVLLTEPRSLSPLAAADMSNTTQGPPPTTESTSTPQRATTSTQPPPASSSPPATTPPAPTTPSQPATTSSPTPQQPSTSAPQPTTSAASSSTSEPATQTSTPNQVVTVTPGTTATSVRTVTATSTQQSGASSTAPTGSTPTPIDPSSGGSGGLNQASKVAIGVVVPIAAIAILAIVGLIWWKKRRARQQAAEERRKEVEEYAYNPNADPTIPAVGLAPDNSYEMREDGTAGYRGWGSTPATGSTGRKTSTTMSGGVGGAFSDVASPARGNTSEARSGEPLIDGASSPEGEILGTMGPSAANNRNGDVRRGPSNASSSYSATGRSDGSDGGMYGNGGAYYDQYGQNAYAGDQRAQELPGQPVIRDNPARRNTRIENPAHYPQQSAGIAQNF</sequence>
<dbReference type="InterPro" id="IPR051694">
    <property type="entry name" value="Immunoregulatory_rcpt-like"/>
</dbReference>
<comment type="subcellular location">
    <subcellularLocation>
        <location evidence="1">Membrane</location>
        <topology evidence="1">Single-pass membrane protein</topology>
    </subcellularLocation>
</comment>
<feature type="region of interest" description="Disordered" evidence="5">
    <location>
        <begin position="472"/>
        <end position="511"/>
    </location>
</feature>
<keyword evidence="2 6" id="KW-0812">Transmembrane</keyword>
<feature type="compositionally biased region" description="Pro residues" evidence="5">
    <location>
        <begin position="164"/>
        <end position="183"/>
    </location>
</feature>
<dbReference type="Proteomes" id="UP000236621">
    <property type="component" value="Unassembled WGS sequence"/>
</dbReference>
<keyword evidence="4 6" id="KW-0472">Membrane</keyword>
<evidence type="ECO:0000313" key="8">
    <source>
        <dbReference type="Proteomes" id="UP000236621"/>
    </source>
</evidence>
<feature type="region of interest" description="Disordered" evidence="5">
    <location>
        <begin position="137"/>
        <end position="274"/>
    </location>
</feature>
<evidence type="ECO:0000256" key="4">
    <source>
        <dbReference type="ARBA" id="ARBA00023136"/>
    </source>
</evidence>
<dbReference type="GO" id="GO:0071944">
    <property type="term" value="C:cell periphery"/>
    <property type="evidence" value="ECO:0007669"/>
    <property type="project" value="UniProtKB-ARBA"/>
</dbReference>
<keyword evidence="3 6" id="KW-1133">Transmembrane helix</keyword>
<evidence type="ECO:0008006" key="9">
    <source>
        <dbReference type="Google" id="ProtNLM"/>
    </source>
</evidence>
<gene>
    <name evidence="7" type="ORF">TCAP_02115</name>
</gene>
<feature type="region of interest" description="Disordered" evidence="5">
    <location>
        <begin position="350"/>
        <end position="450"/>
    </location>
</feature>
<comment type="caution">
    <text evidence="7">The sequence shown here is derived from an EMBL/GenBank/DDBJ whole genome shotgun (WGS) entry which is preliminary data.</text>
</comment>
<accession>A0A2K3QK98</accession>
<feature type="compositionally biased region" description="Polar residues" evidence="5">
    <location>
        <begin position="501"/>
        <end position="511"/>
    </location>
</feature>
<keyword evidence="8" id="KW-1185">Reference proteome</keyword>
<proteinExistence type="predicted"/>